<dbReference type="EMBL" id="CP003630">
    <property type="protein sequence ID" value="AFZ19829.1"/>
    <property type="molecule type" value="Genomic_DNA"/>
</dbReference>
<protein>
    <recommendedName>
        <fullName evidence="5">Lipopolysaccharide biosynthesis protein</fullName>
    </recommendedName>
</protein>
<dbReference type="eggNOG" id="COG3206">
    <property type="taxonomic scope" value="Bacteria"/>
</dbReference>
<keyword evidence="4" id="KW-1185">Reference proteome</keyword>
<dbReference type="OrthoDB" id="6148968at2"/>
<dbReference type="InterPro" id="IPR050445">
    <property type="entry name" value="Bact_polysacc_biosynth/exp"/>
</dbReference>
<gene>
    <name evidence="3" type="ORF">Mic7113_4127</name>
</gene>
<sequence>MKDLTEFPTAYSSSEKLLKTQRRWMPYLFLGMVINGAIWSSALFLMKVTPRTYTSDWTLTLPGNVSSTNVNLPSLGGASSQATSPYANQSQDPRETYKFLITSEPVLQAAAKQLNMSKEKFGKPKVAIVTNTTLMTLESRGDTPEEAQEKSLVLYNVFKARLKELRTQEAAQREAGVQEALKEARKKLEVSQQALSDYQVRSGLASNTQIEQLSSQIEDLRKKRAELVAQQQQSNARRKELGSNLNVNAPQVADALILKADQLFQQYLKDYVEATAKLGVLNTKFLAYHPSVVQQKSLQNSAKAALLARSQSLLGYPLDLANLEQLNIGDTSQSASTREILFKELITAQVEQQGLQANAQELDRQISLLEARLKKLTEYGSTLDSLKRNMQISETVFSSTVASLDANKSNLFGSYPEVQLLTPPSLPDVPKAPKKKLILIGAAASSFFCINALILLGLRHRMMSIVMHKFEKNSNFK</sequence>
<feature type="transmembrane region" description="Helical" evidence="2">
    <location>
        <begin position="437"/>
        <end position="458"/>
    </location>
</feature>
<evidence type="ECO:0000313" key="3">
    <source>
        <dbReference type="EMBL" id="AFZ19829.1"/>
    </source>
</evidence>
<dbReference type="KEGG" id="mic:Mic7113_4127"/>
<evidence type="ECO:0000256" key="1">
    <source>
        <dbReference type="SAM" id="Coils"/>
    </source>
</evidence>
<keyword evidence="2" id="KW-0812">Transmembrane</keyword>
<evidence type="ECO:0000256" key="2">
    <source>
        <dbReference type="SAM" id="Phobius"/>
    </source>
</evidence>
<feature type="coiled-coil region" evidence="1">
    <location>
        <begin position="345"/>
        <end position="379"/>
    </location>
</feature>
<dbReference type="RefSeq" id="WP_015183965.1">
    <property type="nucleotide sequence ID" value="NC_019738.1"/>
</dbReference>
<dbReference type="AlphaFoldDB" id="K9WJ72"/>
<reference evidence="3 4" key="1">
    <citation type="submission" date="2012-06" db="EMBL/GenBank/DDBJ databases">
        <title>Finished chromosome of genome of Microcoleus sp. PCC 7113.</title>
        <authorList>
            <consortium name="US DOE Joint Genome Institute"/>
            <person name="Gugger M."/>
            <person name="Coursin T."/>
            <person name="Rippka R."/>
            <person name="Tandeau De Marsac N."/>
            <person name="Huntemann M."/>
            <person name="Wei C.-L."/>
            <person name="Han J."/>
            <person name="Detter J.C."/>
            <person name="Han C."/>
            <person name="Tapia R."/>
            <person name="Chen A."/>
            <person name="Kyrpides N."/>
            <person name="Mavromatis K."/>
            <person name="Markowitz V."/>
            <person name="Szeto E."/>
            <person name="Ivanova N."/>
            <person name="Pagani I."/>
            <person name="Pati A."/>
            <person name="Goodwin L."/>
            <person name="Nordberg H.P."/>
            <person name="Cantor M.N."/>
            <person name="Hua S.X."/>
            <person name="Woyke T."/>
            <person name="Kerfeld C.A."/>
        </authorList>
    </citation>
    <scope>NUCLEOTIDE SEQUENCE [LARGE SCALE GENOMIC DNA]</scope>
    <source>
        <strain evidence="3 4">PCC 7113</strain>
    </source>
</reference>
<feature type="coiled-coil region" evidence="1">
    <location>
        <begin position="181"/>
        <end position="237"/>
    </location>
</feature>
<dbReference type="STRING" id="1173027.Mic7113_4127"/>
<dbReference type="HOGENOM" id="CLU_044332_0_0_3"/>
<keyword evidence="1" id="KW-0175">Coiled coil</keyword>
<feature type="transmembrane region" description="Helical" evidence="2">
    <location>
        <begin position="24"/>
        <end position="46"/>
    </location>
</feature>
<dbReference type="PANTHER" id="PTHR32309:SF31">
    <property type="entry name" value="CAPSULAR EXOPOLYSACCHARIDE FAMILY"/>
    <property type="match status" value="1"/>
</dbReference>
<proteinExistence type="predicted"/>
<accession>K9WJ72</accession>
<evidence type="ECO:0000313" key="4">
    <source>
        <dbReference type="Proteomes" id="UP000010471"/>
    </source>
</evidence>
<dbReference type="PANTHER" id="PTHR32309">
    <property type="entry name" value="TYROSINE-PROTEIN KINASE"/>
    <property type="match status" value="1"/>
</dbReference>
<dbReference type="Proteomes" id="UP000010471">
    <property type="component" value="Chromosome"/>
</dbReference>
<name>K9WJ72_9CYAN</name>
<organism evidence="3 4">
    <name type="scientific">Allocoleopsis franciscana PCC 7113</name>
    <dbReference type="NCBI Taxonomy" id="1173027"/>
    <lineage>
        <taxon>Bacteria</taxon>
        <taxon>Bacillati</taxon>
        <taxon>Cyanobacteriota</taxon>
        <taxon>Cyanophyceae</taxon>
        <taxon>Coleofasciculales</taxon>
        <taxon>Coleofasciculaceae</taxon>
        <taxon>Allocoleopsis</taxon>
        <taxon>Allocoleopsis franciscana</taxon>
    </lineage>
</organism>
<keyword evidence="2" id="KW-0472">Membrane</keyword>
<evidence type="ECO:0008006" key="5">
    <source>
        <dbReference type="Google" id="ProtNLM"/>
    </source>
</evidence>
<keyword evidence="2" id="KW-1133">Transmembrane helix</keyword>